<dbReference type="PANTHER" id="PTHR43355:SF2">
    <property type="entry name" value="FLAVIN REDUCTASE (NADPH)"/>
    <property type="match status" value="1"/>
</dbReference>
<name>A0A850DR68_9MICO</name>
<organism evidence="2 3">
    <name type="scientific">Curtobacterium citreum</name>
    <dbReference type="NCBI Taxonomy" id="2036"/>
    <lineage>
        <taxon>Bacteria</taxon>
        <taxon>Bacillati</taxon>
        <taxon>Actinomycetota</taxon>
        <taxon>Actinomycetes</taxon>
        <taxon>Micrococcales</taxon>
        <taxon>Microbacteriaceae</taxon>
        <taxon>Curtobacterium</taxon>
    </lineage>
</organism>
<dbReference type="InterPro" id="IPR016040">
    <property type="entry name" value="NAD(P)-bd_dom"/>
</dbReference>
<reference evidence="2 3" key="1">
    <citation type="submission" date="2020-05" db="EMBL/GenBank/DDBJ databases">
        <title>Genome Sequencing of Type Strains.</title>
        <authorList>
            <person name="Lemaire J.F."/>
            <person name="Inderbitzin P."/>
            <person name="Gregorio O.A."/>
            <person name="Collins S.B."/>
            <person name="Wespe N."/>
            <person name="Knight-Connoni V."/>
        </authorList>
    </citation>
    <scope>NUCLEOTIDE SEQUENCE [LARGE SCALE GENOMIC DNA]</scope>
    <source>
        <strain evidence="2 3">DSM 20512</strain>
    </source>
</reference>
<dbReference type="InterPro" id="IPR036291">
    <property type="entry name" value="NAD(P)-bd_dom_sf"/>
</dbReference>
<dbReference type="Gene3D" id="3.40.50.720">
    <property type="entry name" value="NAD(P)-binding Rossmann-like Domain"/>
    <property type="match status" value="1"/>
</dbReference>
<evidence type="ECO:0000313" key="2">
    <source>
        <dbReference type="EMBL" id="NUU27764.1"/>
    </source>
</evidence>
<dbReference type="PANTHER" id="PTHR43355">
    <property type="entry name" value="FLAVIN REDUCTASE (NADPH)"/>
    <property type="match status" value="1"/>
</dbReference>
<dbReference type="RefSeq" id="WP_175325620.1">
    <property type="nucleotide sequence ID" value="NZ_BAAAWP010000001.1"/>
</dbReference>
<comment type="caution">
    <text evidence="2">The sequence shown here is derived from an EMBL/GenBank/DDBJ whole genome shotgun (WGS) entry which is preliminary data.</text>
</comment>
<sequence length="218" mass="24364">MTSGRSLLVLGATGQTGQHLTRLALEQGHLVRALARTPAKLAVRHERLEVVAGSITDDQLELDRLLDGVDGVVAMLGDRVAQQDRLVNTEFVQRLVPAMRRSGTRRFLYQAGGLSAAPGRRLALPLRIVRRTIAKSYDGQHRDNEAVMRYLDEQARDLEWMVHRAGIGSDGPSRGELRRSRHWISIGTFVDCAAYDLRMLWDDDAVHTWDGSAYARGR</sequence>
<accession>A0A850DR68</accession>
<evidence type="ECO:0000313" key="3">
    <source>
        <dbReference type="Proteomes" id="UP000539146"/>
    </source>
</evidence>
<proteinExistence type="predicted"/>
<dbReference type="SUPFAM" id="SSF51735">
    <property type="entry name" value="NAD(P)-binding Rossmann-fold domains"/>
    <property type="match status" value="1"/>
</dbReference>
<dbReference type="Proteomes" id="UP000539146">
    <property type="component" value="Unassembled WGS sequence"/>
</dbReference>
<gene>
    <name evidence="2" type="ORF">HP467_06510</name>
</gene>
<dbReference type="AlphaFoldDB" id="A0A850DR68"/>
<evidence type="ECO:0000259" key="1">
    <source>
        <dbReference type="Pfam" id="PF13460"/>
    </source>
</evidence>
<protein>
    <submittedName>
        <fullName evidence="2">NAD(P)H-binding protein</fullName>
    </submittedName>
</protein>
<feature type="domain" description="NAD(P)-binding" evidence="1">
    <location>
        <begin position="11"/>
        <end position="174"/>
    </location>
</feature>
<dbReference type="GO" id="GO:0016646">
    <property type="term" value="F:oxidoreductase activity, acting on the CH-NH group of donors, NAD or NADP as acceptor"/>
    <property type="evidence" value="ECO:0007669"/>
    <property type="project" value="TreeGrafter"/>
</dbReference>
<dbReference type="EMBL" id="JABMCG010000093">
    <property type="protein sequence ID" value="NUU27764.1"/>
    <property type="molecule type" value="Genomic_DNA"/>
</dbReference>
<dbReference type="Pfam" id="PF13460">
    <property type="entry name" value="NAD_binding_10"/>
    <property type="match status" value="1"/>
</dbReference>
<dbReference type="InterPro" id="IPR051606">
    <property type="entry name" value="Polyketide_Oxido-like"/>
</dbReference>